<dbReference type="Proteomes" id="UP000010866">
    <property type="component" value="Plasmid pMETHO01"/>
</dbReference>
<reference evidence="2" key="1">
    <citation type="submission" date="2012-02" db="EMBL/GenBank/DDBJ databases">
        <title>Complete sequence of plasmid of Methanomethylovorans hollandica DSM 15978.</title>
        <authorList>
            <person name="Lucas S."/>
            <person name="Copeland A."/>
            <person name="Lapidus A."/>
            <person name="Glavina del Rio T."/>
            <person name="Dalin E."/>
            <person name="Tice H."/>
            <person name="Bruce D."/>
            <person name="Goodwin L."/>
            <person name="Pitluck S."/>
            <person name="Peters L."/>
            <person name="Mikhailova N."/>
            <person name="Held B."/>
            <person name="Kyrpides N."/>
            <person name="Mavromatis K."/>
            <person name="Ivanova N."/>
            <person name="Brettin T."/>
            <person name="Detter J.C."/>
            <person name="Han C."/>
            <person name="Larimer F."/>
            <person name="Land M."/>
            <person name="Hauser L."/>
            <person name="Markowitz V."/>
            <person name="Cheng J.-F."/>
            <person name="Hugenholtz P."/>
            <person name="Woyke T."/>
            <person name="Wu D."/>
            <person name="Spring S."/>
            <person name="Schroeder M."/>
            <person name="Brambilla E."/>
            <person name="Klenk H.-P."/>
            <person name="Eisen J.A."/>
        </authorList>
    </citation>
    <scope>NUCLEOTIDE SEQUENCE [LARGE SCALE GENOMIC DNA]</scope>
    <source>
        <strain evidence="2">DSM 15978 / NBRC 107637 / DMS1</strain>
        <plasmid evidence="2">Plasmid pMETHO01</plasmid>
    </source>
</reference>
<organism evidence="1 2">
    <name type="scientific">Methanomethylovorans hollandica (strain DSM 15978 / NBRC 107637 / DMS1)</name>
    <dbReference type="NCBI Taxonomy" id="867904"/>
    <lineage>
        <taxon>Archaea</taxon>
        <taxon>Methanobacteriati</taxon>
        <taxon>Methanobacteriota</taxon>
        <taxon>Stenosarchaea group</taxon>
        <taxon>Methanomicrobia</taxon>
        <taxon>Methanosarcinales</taxon>
        <taxon>Methanosarcinaceae</taxon>
        <taxon>Methanomethylovorans</taxon>
    </lineage>
</organism>
<sequence>MVVQTVEMLSQKIIETAMIYLVCQLLLPAFYEVEEGA</sequence>
<dbReference type="HOGENOM" id="CLU_3338421_0_0_2"/>
<protein>
    <submittedName>
        <fullName evidence="1">Uncharacterized protein</fullName>
    </submittedName>
</protein>
<geneLocation type="plasmid" evidence="1 2">
    <name>pMETHO01</name>
</geneLocation>
<evidence type="ECO:0000313" key="2">
    <source>
        <dbReference type="Proteomes" id="UP000010866"/>
    </source>
</evidence>
<gene>
    <name evidence="1" type="ordered locus">Metho_2634</name>
</gene>
<dbReference type="KEGG" id="mhz:Metho_2634"/>
<accession>L0L088</accession>
<keyword evidence="2" id="KW-1185">Reference proteome</keyword>
<evidence type="ECO:0000313" key="1">
    <source>
        <dbReference type="EMBL" id="AGB50766.1"/>
    </source>
</evidence>
<dbReference type="EMBL" id="CP003363">
    <property type="protein sequence ID" value="AGB50766.1"/>
    <property type="molecule type" value="Genomic_DNA"/>
</dbReference>
<keyword evidence="1" id="KW-0614">Plasmid</keyword>
<name>L0L088_METHD</name>
<dbReference type="AlphaFoldDB" id="L0L088"/>
<proteinExistence type="predicted"/>